<gene>
    <name evidence="2" type="ORF">KYK14_03420</name>
</gene>
<evidence type="ECO:0000259" key="1">
    <source>
        <dbReference type="Pfam" id="PF00535"/>
    </source>
</evidence>
<reference evidence="2 3" key="1">
    <citation type="submission" date="2021-07" db="EMBL/GenBank/DDBJ databases">
        <title>Hymenobacter profundi sp. nov., isolated from deep-sea water.</title>
        <authorList>
            <person name="Kim M.K."/>
        </authorList>
    </citation>
    <scope>NUCLEOTIDE SEQUENCE [LARGE SCALE GENOMIC DNA]</scope>
    <source>
        <strain evidence="2 3">M2</strain>
    </source>
</reference>
<dbReference type="InterPro" id="IPR029044">
    <property type="entry name" value="Nucleotide-diphossugar_trans"/>
</dbReference>
<dbReference type="PANTHER" id="PTHR43685">
    <property type="entry name" value="GLYCOSYLTRANSFERASE"/>
    <property type="match status" value="1"/>
</dbReference>
<dbReference type="CDD" id="cd00761">
    <property type="entry name" value="Glyco_tranf_GTA_type"/>
    <property type="match status" value="1"/>
</dbReference>
<protein>
    <submittedName>
        <fullName evidence="2">Glycosyltransferase family 2 protein</fullName>
    </submittedName>
</protein>
<dbReference type="Gene3D" id="3.90.550.10">
    <property type="entry name" value="Spore Coat Polysaccharide Biosynthesis Protein SpsA, Chain A"/>
    <property type="match status" value="1"/>
</dbReference>
<dbReference type="InterPro" id="IPR050834">
    <property type="entry name" value="Glycosyltransf_2"/>
</dbReference>
<name>A0ABS6WWY6_9BACT</name>
<evidence type="ECO:0000313" key="3">
    <source>
        <dbReference type="Proteomes" id="UP000826188"/>
    </source>
</evidence>
<dbReference type="Proteomes" id="UP000826188">
    <property type="component" value="Unassembled WGS sequence"/>
</dbReference>
<dbReference type="SUPFAM" id="SSF53448">
    <property type="entry name" value="Nucleotide-diphospho-sugar transferases"/>
    <property type="match status" value="1"/>
</dbReference>
<dbReference type="EMBL" id="JAHWGL010000007">
    <property type="protein sequence ID" value="MBW3127586.1"/>
    <property type="molecule type" value="Genomic_DNA"/>
</dbReference>
<accession>A0ABS6WWY6</accession>
<proteinExistence type="predicted"/>
<dbReference type="PANTHER" id="PTHR43685:SF2">
    <property type="entry name" value="GLYCOSYLTRANSFERASE 2-LIKE DOMAIN-CONTAINING PROTEIN"/>
    <property type="match status" value="1"/>
</dbReference>
<feature type="domain" description="Glycosyltransferase 2-like" evidence="1">
    <location>
        <begin position="9"/>
        <end position="175"/>
    </location>
</feature>
<sequence length="348" mass="39873">MFSPNGVTLLICTHNGESRLHTTLHHIAAQQVPMHISWEVILVSNASLDKTIEVATDLCEELQLPVPYRVLDESVAGKENALIRGFEAAKYEFIAIVDDDNWLAADYVAVAYETMLAHPEIGILGAHAQGAYEITPPEWFDQFKAVYAIGPQNEGVNGPLPDNVGYIYGAGSVVRQSGWRKLYAHGFSFTTSAKRGKVLSGGEDLELGDALRLAGYKLWYNDQLRFQHFMFKERMTWQYLMRMARSTASSQITSVVYYFIFRHPSLTVSRFRFLYTKRLLWLSIQIVRQPRALINALLYTDQESLTHNFEMLRLIYNIKSSLRNWRKSTFVFKSVNNLKKSLVNKRYI</sequence>
<comment type="caution">
    <text evidence="2">The sequence shown here is derived from an EMBL/GenBank/DDBJ whole genome shotgun (WGS) entry which is preliminary data.</text>
</comment>
<organism evidence="2 3">
    <name type="scientific">Hymenobacter profundi</name>
    <dbReference type="NCBI Taxonomy" id="1982110"/>
    <lineage>
        <taxon>Bacteria</taxon>
        <taxon>Pseudomonadati</taxon>
        <taxon>Bacteroidota</taxon>
        <taxon>Cytophagia</taxon>
        <taxon>Cytophagales</taxon>
        <taxon>Hymenobacteraceae</taxon>
        <taxon>Hymenobacter</taxon>
    </lineage>
</organism>
<evidence type="ECO:0000313" key="2">
    <source>
        <dbReference type="EMBL" id="MBW3127586.1"/>
    </source>
</evidence>
<dbReference type="InterPro" id="IPR001173">
    <property type="entry name" value="Glyco_trans_2-like"/>
</dbReference>
<keyword evidence="3" id="KW-1185">Reference proteome</keyword>
<dbReference type="Pfam" id="PF00535">
    <property type="entry name" value="Glycos_transf_2"/>
    <property type="match status" value="1"/>
</dbReference>